<evidence type="ECO:0000313" key="2">
    <source>
        <dbReference type="Proteomes" id="UP001055811"/>
    </source>
</evidence>
<comment type="caution">
    <text evidence="1">The sequence shown here is derived from an EMBL/GenBank/DDBJ whole genome shotgun (WGS) entry which is preliminary data.</text>
</comment>
<proteinExistence type="predicted"/>
<gene>
    <name evidence="1" type="ORF">L2E82_04093</name>
</gene>
<reference evidence="1 2" key="2">
    <citation type="journal article" date="2022" name="Mol. Ecol. Resour.">
        <title>The genomes of chicory, endive, great burdock and yacon provide insights into Asteraceae paleo-polyploidization history and plant inulin production.</title>
        <authorList>
            <person name="Fan W."/>
            <person name="Wang S."/>
            <person name="Wang H."/>
            <person name="Wang A."/>
            <person name="Jiang F."/>
            <person name="Liu H."/>
            <person name="Zhao H."/>
            <person name="Xu D."/>
            <person name="Zhang Y."/>
        </authorList>
    </citation>
    <scope>NUCLEOTIDE SEQUENCE [LARGE SCALE GENOMIC DNA]</scope>
    <source>
        <strain evidence="2">cv. Punajuju</strain>
        <tissue evidence="1">Leaves</tissue>
    </source>
</reference>
<accession>A0ACB9H5I5</accession>
<sequence>MDDSQRNSVTTVSCEEGLTGVIDAHIEEAKEVTHEEVEKMDDSQRNSVTTVSCEEGLTGVIDAHIEEAKVSDTGTLLVLWPECGCQPISLIDLIVSD</sequence>
<keyword evidence="2" id="KW-1185">Reference proteome</keyword>
<name>A0ACB9H5I5_CICIN</name>
<reference evidence="2" key="1">
    <citation type="journal article" date="2022" name="Mol. Ecol. Resour.">
        <title>The genomes of chicory, endive, great burdock and yacon provide insights into Asteraceae palaeo-polyploidization history and plant inulin production.</title>
        <authorList>
            <person name="Fan W."/>
            <person name="Wang S."/>
            <person name="Wang H."/>
            <person name="Wang A."/>
            <person name="Jiang F."/>
            <person name="Liu H."/>
            <person name="Zhao H."/>
            <person name="Xu D."/>
            <person name="Zhang Y."/>
        </authorList>
    </citation>
    <scope>NUCLEOTIDE SEQUENCE [LARGE SCALE GENOMIC DNA]</scope>
    <source>
        <strain evidence="2">cv. Punajuju</strain>
    </source>
</reference>
<dbReference type="EMBL" id="CM042009">
    <property type="protein sequence ID" value="KAI3790787.1"/>
    <property type="molecule type" value="Genomic_DNA"/>
</dbReference>
<organism evidence="1 2">
    <name type="scientific">Cichorium intybus</name>
    <name type="common">Chicory</name>
    <dbReference type="NCBI Taxonomy" id="13427"/>
    <lineage>
        <taxon>Eukaryota</taxon>
        <taxon>Viridiplantae</taxon>
        <taxon>Streptophyta</taxon>
        <taxon>Embryophyta</taxon>
        <taxon>Tracheophyta</taxon>
        <taxon>Spermatophyta</taxon>
        <taxon>Magnoliopsida</taxon>
        <taxon>eudicotyledons</taxon>
        <taxon>Gunneridae</taxon>
        <taxon>Pentapetalae</taxon>
        <taxon>asterids</taxon>
        <taxon>campanulids</taxon>
        <taxon>Asterales</taxon>
        <taxon>Asteraceae</taxon>
        <taxon>Cichorioideae</taxon>
        <taxon>Cichorieae</taxon>
        <taxon>Cichoriinae</taxon>
        <taxon>Cichorium</taxon>
    </lineage>
</organism>
<evidence type="ECO:0000313" key="1">
    <source>
        <dbReference type="EMBL" id="KAI3790787.1"/>
    </source>
</evidence>
<protein>
    <submittedName>
        <fullName evidence="1">Uncharacterized protein</fullName>
    </submittedName>
</protein>
<dbReference type="Proteomes" id="UP001055811">
    <property type="component" value="Linkage Group LG01"/>
</dbReference>